<keyword evidence="9" id="KW-1185">Reference proteome</keyword>
<accession>L8XTF2</accession>
<evidence type="ECO:0000256" key="1">
    <source>
        <dbReference type="ARBA" id="ARBA00009342"/>
    </source>
</evidence>
<dbReference type="RefSeq" id="WP_008316970.1">
    <property type="nucleotide sequence ID" value="NZ_KB372790.1"/>
</dbReference>
<organism evidence="8 9">
    <name type="scientific">Wohlfahrtiimonas chitiniclastica SH04</name>
    <dbReference type="NCBI Taxonomy" id="1261130"/>
    <lineage>
        <taxon>Bacteria</taxon>
        <taxon>Pseudomonadati</taxon>
        <taxon>Pseudomonadota</taxon>
        <taxon>Gammaproteobacteria</taxon>
        <taxon>Cardiobacteriales</taxon>
        <taxon>Ignatzschineriaceae</taxon>
        <taxon>Wohlfahrtiimonas</taxon>
    </lineage>
</organism>
<reference evidence="8 9" key="1">
    <citation type="journal article" date="2013" name="Genome Announc.">
        <title>Complete Genome Sequence of Wohlfahrtiimonas chitiniclastica Strain SH04, Isolated from Chrysomya megacephala Collected from Pudong International Airport in China.</title>
        <authorList>
            <person name="Cao X.M."/>
            <person name="Chen T."/>
            <person name="Xu L.Z."/>
            <person name="Yao L.S."/>
            <person name="Qi J."/>
            <person name="Zhang X.L."/>
            <person name="Yan Q.L."/>
            <person name="Deng Y.H."/>
            <person name="Guo T.Y."/>
            <person name="Wang J."/>
            <person name="Hu K.X."/>
            <person name="Xu B.L."/>
        </authorList>
    </citation>
    <scope>NUCLEOTIDE SEQUENCE [LARGE SCALE GENOMIC DNA]</scope>
    <source>
        <strain evidence="8 9">SH04</strain>
    </source>
</reference>
<evidence type="ECO:0000256" key="5">
    <source>
        <dbReference type="ARBA" id="ARBA00023315"/>
    </source>
</evidence>
<dbReference type="GO" id="GO:0016747">
    <property type="term" value="F:acyltransferase activity, transferring groups other than amino-acyl groups"/>
    <property type="evidence" value="ECO:0007669"/>
    <property type="project" value="InterPro"/>
</dbReference>
<evidence type="ECO:0000313" key="8">
    <source>
        <dbReference type="EMBL" id="ELV07187.1"/>
    </source>
</evidence>
<gene>
    <name evidence="8" type="ORF">F387_02003</name>
</gene>
<dbReference type="PANTHER" id="PTHR36449">
    <property type="entry name" value="ACETYLTRANSFERASE-RELATED"/>
    <property type="match status" value="1"/>
</dbReference>
<comment type="similarity">
    <text evidence="1">Belongs to the acetyltransferase family. GNAT subfamily.</text>
</comment>
<dbReference type="SUPFAM" id="SSF55729">
    <property type="entry name" value="Acyl-CoA N-acyltransferases (Nat)"/>
    <property type="match status" value="1"/>
</dbReference>
<dbReference type="PANTHER" id="PTHR36449:SF1">
    <property type="entry name" value="ACETYLTRANSFERASE"/>
    <property type="match status" value="1"/>
</dbReference>
<evidence type="ECO:0000259" key="7">
    <source>
        <dbReference type="Pfam" id="PF00583"/>
    </source>
</evidence>
<evidence type="ECO:0000313" key="9">
    <source>
        <dbReference type="Proteomes" id="UP000011617"/>
    </source>
</evidence>
<dbReference type="InterPro" id="IPR016181">
    <property type="entry name" value="Acyl_CoA_acyltransferase"/>
</dbReference>
<keyword evidence="3" id="KW-1277">Toxin-antitoxin system</keyword>
<evidence type="ECO:0000256" key="3">
    <source>
        <dbReference type="ARBA" id="ARBA00022649"/>
    </source>
</evidence>
<comment type="catalytic activity">
    <reaction evidence="6">
        <text>glycyl-tRNA(Gly) + acetyl-CoA = N-acetylglycyl-tRNA(Gly) + CoA + H(+)</text>
        <dbReference type="Rhea" id="RHEA:81867"/>
        <dbReference type="Rhea" id="RHEA-COMP:9683"/>
        <dbReference type="Rhea" id="RHEA-COMP:19766"/>
        <dbReference type="ChEBI" id="CHEBI:15378"/>
        <dbReference type="ChEBI" id="CHEBI:57287"/>
        <dbReference type="ChEBI" id="CHEBI:57288"/>
        <dbReference type="ChEBI" id="CHEBI:78522"/>
        <dbReference type="ChEBI" id="CHEBI:232036"/>
    </reaction>
</comment>
<dbReference type="Proteomes" id="UP000011617">
    <property type="component" value="Unassembled WGS sequence"/>
</dbReference>
<protein>
    <recommendedName>
        <fullName evidence="7">N-acetyltransferase domain-containing protein</fullName>
    </recommendedName>
</protein>
<proteinExistence type="inferred from homology"/>
<comment type="caution">
    <text evidence="8">The sequence shown here is derived from an EMBL/GenBank/DDBJ whole genome shotgun (WGS) entry which is preliminary data.</text>
</comment>
<dbReference type="Gene3D" id="3.40.630.30">
    <property type="match status" value="1"/>
</dbReference>
<evidence type="ECO:0000256" key="4">
    <source>
        <dbReference type="ARBA" id="ARBA00022679"/>
    </source>
</evidence>
<feature type="domain" description="N-acetyltransferase" evidence="7">
    <location>
        <begin position="89"/>
        <end position="150"/>
    </location>
</feature>
<dbReference type="HOGENOM" id="CLU_101288_0_0_6"/>
<dbReference type="InterPro" id="IPR000182">
    <property type="entry name" value="GNAT_dom"/>
</dbReference>
<evidence type="ECO:0000256" key="2">
    <source>
        <dbReference type="ARBA" id="ARBA00022491"/>
    </source>
</evidence>
<keyword evidence="2" id="KW-0678">Repressor</keyword>
<keyword evidence="4" id="KW-0808">Transferase</keyword>
<name>L8XTF2_9GAMM</name>
<dbReference type="EMBL" id="AOBV01000020">
    <property type="protein sequence ID" value="ELV07187.1"/>
    <property type="molecule type" value="Genomic_DNA"/>
</dbReference>
<dbReference type="PATRIC" id="fig|1261130.3.peg.1922"/>
<keyword evidence="5" id="KW-0012">Acyltransferase</keyword>
<dbReference type="AlphaFoldDB" id="L8XTF2"/>
<evidence type="ECO:0000256" key="6">
    <source>
        <dbReference type="ARBA" id="ARBA00049880"/>
    </source>
</evidence>
<sequence>MKLQQSFVPIDKSKHLIKSFNCGKSSMNEFLSRFAIKHAQLGLSKTFVLTVDDPMLDKLPIAAYYTLGISTVYRQDLPVSTSLPRYPMPVALLARLAIDNNFQRRNLGTKTLIYALRHAVKLCDYGLPAVGLVLDVLDEDALKFYQKFDFFKPLTNDPMRLFVSMESLRHI</sequence>
<dbReference type="Pfam" id="PF00583">
    <property type="entry name" value="Acetyltransf_1"/>
    <property type="match status" value="1"/>
</dbReference>